<dbReference type="RefSeq" id="WP_340346270.1">
    <property type="nucleotide sequence ID" value="NZ_JBBKZT010000017.1"/>
</dbReference>
<protein>
    <submittedName>
        <fullName evidence="3">AAA family ATPase</fullName>
    </submittedName>
</protein>
<dbReference type="Pfam" id="PF00004">
    <property type="entry name" value="AAA"/>
    <property type="match status" value="1"/>
</dbReference>
<proteinExistence type="predicted"/>
<evidence type="ECO:0000313" key="4">
    <source>
        <dbReference type="Proteomes" id="UP001385892"/>
    </source>
</evidence>
<evidence type="ECO:0000313" key="3">
    <source>
        <dbReference type="EMBL" id="MEJ8850815.1"/>
    </source>
</evidence>
<dbReference type="InterPro" id="IPR003959">
    <property type="entry name" value="ATPase_AAA_core"/>
</dbReference>
<feature type="domain" description="AAA+ ATPase" evidence="2">
    <location>
        <begin position="202"/>
        <end position="352"/>
    </location>
</feature>
<sequence>MSQPNAGSDPPNGFDLHEKHLGWKGDVRQTMRLLVPLAVKEELTADAKREEEAAEHAKRESIQRIVAERAAREAVSSSAASSAAVGMARAPVASRMRPGPTIPTTLPKRPRYTVPVYDWKAARLRFESLGTGAASGNKDVVNRDLEYFTKAMAAGPWRSVTSPSGWNKSLPALADEMPNFKPVVTFVSRRLALAELSAAPLQPPPVLLLGDPGVGKTYFAQRLAEALGTAVHRETFDNAQENSALRGSSRYWSNTHVGALWELIVLGKHANPVVLLDELDKGAHGSNLYRPVNALLTLLEPATASCVKDLSVDFEFDASHVWYIATANEADDIPSPVRSRFTEFTIEPPDIDGRLVLAHSIFNATLKRLVPKASVRGRFQSPTNMQMCRLAWLTAREIRMASERALGAAALARRHHFEDADFDEVGPRQSRKKRPPGGDGDPVEFVVIRR</sequence>
<accession>A0ABU8WTD7</accession>
<dbReference type="InterPro" id="IPR003593">
    <property type="entry name" value="AAA+_ATPase"/>
</dbReference>
<comment type="caution">
    <text evidence="3">The sequence shown here is derived from an EMBL/GenBank/DDBJ whole genome shotgun (WGS) entry which is preliminary data.</text>
</comment>
<evidence type="ECO:0000259" key="2">
    <source>
        <dbReference type="SMART" id="SM00382"/>
    </source>
</evidence>
<dbReference type="InterPro" id="IPR027417">
    <property type="entry name" value="P-loop_NTPase"/>
</dbReference>
<gene>
    <name evidence="3" type="ORF">WKW82_29535</name>
</gene>
<feature type="region of interest" description="Disordered" evidence="1">
    <location>
        <begin position="88"/>
        <end position="107"/>
    </location>
</feature>
<keyword evidence="4" id="KW-1185">Reference proteome</keyword>
<dbReference type="PANTHER" id="PTHR10046">
    <property type="entry name" value="ATP DEPENDENT LON PROTEASE FAMILY MEMBER"/>
    <property type="match status" value="1"/>
</dbReference>
<dbReference type="SMART" id="SM00382">
    <property type="entry name" value="AAA"/>
    <property type="match status" value="1"/>
</dbReference>
<evidence type="ECO:0000256" key="1">
    <source>
        <dbReference type="SAM" id="MobiDB-lite"/>
    </source>
</evidence>
<dbReference type="Gene3D" id="3.40.50.300">
    <property type="entry name" value="P-loop containing nucleotide triphosphate hydrolases"/>
    <property type="match status" value="1"/>
</dbReference>
<feature type="region of interest" description="Disordered" evidence="1">
    <location>
        <begin position="421"/>
        <end position="445"/>
    </location>
</feature>
<dbReference type="InterPro" id="IPR027065">
    <property type="entry name" value="Lon_Prtase"/>
</dbReference>
<organism evidence="3 4">
    <name type="scientific">Variovorax rhizosphaerae</name>
    <dbReference type="NCBI Taxonomy" id="1836200"/>
    <lineage>
        <taxon>Bacteria</taxon>
        <taxon>Pseudomonadati</taxon>
        <taxon>Pseudomonadota</taxon>
        <taxon>Betaproteobacteria</taxon>
        <taxon>Burkholderiales</taxon>
        <taxon>Comamonadaceae</taxon>
        <taxon>Variovorax</taxon>
    </lineage>
</organism>
<dbReference type="EMBL" id="JBBKZT010000017">
    <property type="protein sequence ID" value="MEJ8850815.1"/>
    <property type="molecule type" value="Genomic_DNA"/>
</dbReference>
<dbReference type="Proteomes" id="UP001385892">
    <property type="component" value="Unassembled WGS sequence"/>
</dbReference>
<dbReference type="SUPFAM" id="SSF52540">
    <property type="entry name" value="P-loop containing nucleoside triphosphate hydrolases"/>
    <property type="match status" value="1"/>
</dbReference>
<reference evidence="3 4" key="1">
    <citation type="submission" date="2024-03" db="EMBL/GenBank/DDBJ databases">
        <title>Novel species of the genus Variovorax.</title>
        <authorList>
            <person name="Liu Q."/>
            <person name="Xin Y.-H."/>
        </authorList>
    </citation>
    <scope>NUCLEOTIDE SEQUENCE [LARGE SCALE GENOMIC DNA]</scope>
    <source>
        <strain evidence="3 4">KACC 18900</strain>
    </source>
</reference>
<name>A0ABU8WTD7_9BURK</name>